<dbReference type="PANTHER" id="PTHR37984:SF5">
    <property type="entry name" value="PROTEIN NYNRIN-LIKE"/>
    <property type="match status" value="1"/>
</dbReference>
<keyword evidence="3" id="KW-0548">Nucleotidyltransferase</keyword>
<dbReference type="InterPro" id="IPR043502">
    <property type="entry name" value="DNA/RNA_pol_sf"/>
</dbReference>
<keyword evidence="1" id="KW-0645">Protease</keyword>
<evidence type="ECO:0000256" key="4">
    <source>
        <dbReference type="ARBA" id="ARBA00022722"/>
    </source>
</evidence>
<organism evidence="10 11">
    <name type="scientific">Stichopus japonicus</name>
    <name type="common">Sea cucumber</name>
    <dbReference type="NCBI Taxonomy" id="307972"/>
    <lineage>
        <taxon>Eukaryota</taxon>
        <taxon>Metazoa</taxon>
        <taxon>Echinodermata</taxon>
        <taxon>Eleutherozoa</taxon>
        <taxon>Echinozoa</taxon>
        <taxon>Holothuroidea</taxon>
        <taxon>Aspidochirotacea</taxon>
        <taxon>Aspidochirotida</taxon>
        <taxon>Stichopodidae</taxon>
        <taxon>Apostichopus</taxon>
    </lineage>
</organism>
<evidence type="ECO:0000313" key="11">
    <source>
        <dbReference type="Proteomes" id="UP000230750"/>
    </source>
</evidence>
<feature type="non-terminal residue" evidence="10">
    <location>
        <position position="411"/>
    </location>
</feature>
<dbReference type="SUPFAM" id="SSF56672">
    <property type="entry name" value="DNA/RNA polymerases"/>
    <property type="match status" value="1"/>
</dbReference>
<dbReference type="InterPro" id="IPR000477">
    <property type="entry name" value="RT_dom"/>
</dbReference>
<dbReference type="Proteomes" id="UP000230750">
    <property type="component" value="Unassembled WGS sequence"/>
</dbReference>
<evidence type="ECO:0000259" key="9">
    <source>
        <dbReference type="PROSITE" id="PS50878"/>
    </source>
</evidence>
<dbReference type="GO" id="GO:0003964">
    <property type="term" value="F:RNA-directed DNA polymerase activity"/>
    <property type="evidence" value="ECO:0007669"/>
    <property type="project" value="UniProtKB-KW"/>
</dbReference>
<evidence type="ECO:0000313" key="10">
    <source>
        <dbReference type="EMBL" id="PIK55080.1"/>
    </source>
</evidence>
<dbReference type="AlphaFoldDB" id="A0A2G8L4K5"/>
<feature type="domain" description="Reverse transcriptase" evidence="9">
    <location>
        <begin position="2"/>
        <end position="179"/>
    </location>
</feature>
<dbReference type="OrthoDB" id="116078at2759"/>
<dbReference type="PANTHER" id="PTHR37984">
    <property type="entry name" value="PROTEIN CBG26694"/>
    <property type="match status" value="1"/>
</dbReference>
<dbReference type="GO" id="GO:0004519">
    <property type="term" value="F:endonuclease activity"/>
    <property type="evidence" value="ECO:0007669"/>
    <property type="project" value="UniProtKB-KW"/>
</dbReference>
<dbReference type="Gene3D" id="3.10.10.10">
    <property type="entry name" value="HIV Type 1 Reverse Transcriptase, subunit A, domain 1"/>
    <property type="match status" value="1"/>
</dbReference>
<dbReference type="CDD" id="cd01647">
    <property type="entry name" value="RT_LTR"/>
    <property type="match status" value="1"/>
</dbReference>
<proteinExistence type="predicted"/>
<dbReference type="FunFam" id="3.10.10.10:FF:000007">
    <property type="entry name" value="Retrovirus-related Pol polyprotein from transposon 17.6-like Protein"/>
    <property type="match status" value="1"/>
</dbReference>
<sequence>MLQLGIVRQSNSNWSSPLHMVPKKNGDWRPCGDYRALNNVTVPDRYPIPHIHDFSTSLSGTSIYSKIDLVRAYHQIPVEDSDICKTAITTPFGLFEFKRMPFGLRNAAQTFQRFMDEVTRGLPFCYTYIDDVLVASNSPEEHTRHLKQLFARLADYGVVINPTKCQFGVPELEFLGHKLSSKGISPLPEKVQAIAEFPKPNSLRKLREYLGLINFYRRFIPGCSSILHPLTDLLAGKKPKSAPIDWNDEASESFEESKRALANATLLTHPDSSKPLSLMVDASDKALGGVLQQNIEGVWHPISFFSRKLSETESRYSAFGRELLAIYSAIRHFRHILEGRQFFILTDHKPLTYALKTSTDRYSPREIRHLDFVSQFTADIRHVSGKDNVVADALSRLGVNAFRQGLPASTL</sequence>
<keyword evidence="4" id="KW-0540">Nuclease</keyword>
<keyword evidence="2" id="KW-0808">Transferase</keyword>
<reference evidence="10 11" key="1">
    <citation type="journal article" date="2017" name="PLoS Biol.">
        <title>The sea cucumber genome provides insights into morphological evolution and visceral regeneration.</title>
        <authorList>
            <person name="Zhang X."/>
            <person name="Sun L."/>
            <person name="Yuan J."/>
            <person name="Sun Y."/>
            <person name="Gao Y."/>
            <person name="Zhang L."/>
            <person name="Li S."/>
            <person name="Dai H."/>
            <person name="Hamel J.F."/>
            <person name="Liu C."/>
            <person name="Yu Y."/>
            <person name="Liu S."/>
            <person name="Lin W."/>
            <person name="Guo K."/>
            <person name="Jin S."/>
            <person name="Xu P."/>
            <person name="Storey K.B."/>
            <person name="Huan P."/>
            <person name="Zhang T."/>
            <person name="Zhou Y."/>
            <person name="Zhang J."/>
            <person name="Lin C."/>
            <person name="Li X."/>
            <person name="Xing L."/>
            <person name="Huo D."/>
            <person name="Sun M."/>
            <person name="Wang L."/>
            <person name="Mercier A."/>
            <person name="Li F."/>
            <person name="Yang H."/>
            <person name="Xiang J."/>
        </authorList>
    </citation>
    <scope>NUCLEOTIDE SEQUENCE [LARGE SCALE GENOMIC DNA]</scope>
    <source>
        <strain evidence="10">Shaxun</strain>
        <tissue evidence="10">Muscle</tissue>
    </source>
</reference>
<dbReference type="CDD" id="cd09274">
    <property type="entry name" value="RNase_HI_RT_Ty3"/>
    <property type="match status" value="1"/>
</dbReference>
<evidence type="ECO:0000256" key="8">
    <source>
        <dbReference type="ARBA" id="ARBA00023268"/>
    </source>
</evidence>
<keyword evidence="11" id="KW-1185">Reference proteome</keyword>
<dbReference type="InterPro" id="IPR043128">
    <property type="entry name" value="Rev_trsase/Diguanyl_cyclase"/>
</dbReference>
<evidence type="ECO:0000256" key="1">
    <source>
        <dbReference type="ARBA" id="ARBA00022670"/>
    </source>
</evidence>
<dbReference type="PROSITE" id="PS50878">
    <property type="entry name" value="RT_POL"/>
    <property type="match status" value="1"/>
</dbReference>
<keyword evidence="6" id="KW-0378">Hydrolase</keyword>
<dbReference type="InterPro" id="IPR050951">
    <property type="entry name" value="Retrovirus_Pol_polyprotein"/>
</dbReference>
<evidence type="ECO:0000256" key="2">
    <source>
        <dbReference type="ARBA" id="ARBA00022679"/>
    </source>
</evidence>
<dbReference type="Pfam" id="PF00078">
    <property type="entry name" value="RVT_1"/>
    <property type="match status" value="1"/>
</dbReference>
<evidence type="ECO:0000256" key="6">
    <source>
        <dbReference type="ARBA" id="ARBA00022801"/>
    </source>
</evidence>
<dbReference type="Pfam" id="PF17919">
    <property type="entry name" value="RT_RNaseH_2"/>
    <property type="match status" value="1"/>
</dbReference>
<dbReference type="GO" id="GO:0008233">
    <property type="term" value="F:peptidase activity"/>
    <property type="evidence" value="ECO:0007669"/>
    <property type="project" value="UniProtKB-KW"/>
</dbReference>
<dbReference type="FunFam" id="3.30.70.270:FF:000164">
    <property type="match status" value="1"/>
</dbReference>
<protein>
    <submittedName>
        <fullName evidence="10">Gag-pol polyprotein</fullName>
    </submittedName>
</protein>
<evidence type="ECO:0000256" key="3">
    <source>
        <dbReference type="ARBA" id="ARBA00022695"/>
    </source>
</evidence>
<keyword evidence="5" id="KW-0255">Endonuclease</keyword>
<keyword evidence="8" id="KW-0511">Multifunctional enzyme</keyword>
<name>A0A2G8L4K5_STIJA</name>
<dbReference type="InterPro" id="IPR041577">
    <property type="entry name" value="RT_RNaseH_2"/>
</dbReference>
<keyword evidence="7" id="KW-0695">RNA-directed DNA polymerase</keyword>
<dbReference type="GO" id="GO:0006508">
    <property type="term" value="P:proteolysis"/>
    <property type="evidence" value="ECO:0007669"/>
    <property type="project" value="UniProtKB-KW"/>
</dbReference>
<evidence type="ECO:0000256" key="5">
    <source>
        <dbReference type="ARBA" id="ARBA00022759"/>
    </source>
</evidence>
<gene>
    <name evidence="10" type="ORF">BSL78_08030</name>
</gene>
<dbReference type="FunFam" id="3.30.70.270:FF:000026">
    <property type="entry name" value="Transposon Ty3-G Gag-Pol polyprotein"/>
    <property type="match status" value="1"/>
</dbReference>
<dbReference type="EMBL" id="MRZV01000226">
    <property type="protein sequence ID" value="PIK55080.1"/>
    <property type="molecule type" value="Genomic_DNA"/>
</dbReference>
<accession>A0A2G8L4K5</accession>
<evidence type="ECO:0000256" key="7">
    <source>
        <dbReference type="ARBA" id="ARBA00022918"/>
    </source>
</evidence>
<dbReference type="Gene3D" id="3.30.70.270">
    <property type="match status" value="2"/>
</dbReference>
<comment type="caution">
    <text evidence="10">The sequence shown here is derived from an EMBL/GenBank/DDBJ whole genome shotgun (WGS) entry which is preliminary data.</text>
</comment>